<organism evidence="2 3">
    <name type="scientific">Nocardioides phosphati</name>
    <dbReference type="NCBI Taxonomy" id="1867775"/>
    <lineage>
        <taxon>Bacteria</taxon>
        <taxon>Bacillati</taxon>
        <taxon>Actinomycetota</taxon>
        <taxon>Actinomycetes</taxon>
        <taxon>Propionibacteriales</taxon>
        <taxon>Nocardioidaceae</taxon>
        <taxon>Nocardioides</taxon>
    </lineage>
</organism>
<accession>A0ABQ2N7N9</accession>
<reference evidence="3" key="1">
    <citation type="journal article" date="2019" name="Int. J. Syst. Evol. Microbiol.">
        <title>The Global Catalogue of Microorganisms (GCM) 10K type strain sequencing project: providing services to taxonomists for standard genome sequencing and annotation.</title>
        <authorList>
            <consortium name="The Broad Institute Genomics Platform"/>
            <consortium name="The Broad Institute Genome Sequencing Center for Infectious Disease"/>
            <person name="Wu L."/>
            <person name="Ma J."/>
        </authorList>
    </citation>
    <scope>NUCLEOTIDE SEQUENCE [LARGE SCALE GENOMIC DNA]</scope>
    <source>
        <strain evidence="3">CGMCC 4.7371</strain>
    </source>
</reference>
<keyword evidence="3" id="KW-1185">Reference proteome</keyword>
<proteinExistence type="predicted"/>
<name>A0ABQ2N7N9_9ACTN</name>
<protein>
    <recommendedName>
        <fullName evidence="4">VWA domain-containing protein</fullName>
    </recommendedName>
</protein>
<feature type="transmembrane region" description="Helical" evidence="1">
    <location>
        <begin position="59"/>
        <end position="80"/>
    </location>
</feature>
<keyword evidence="1" id="KW-0812">Transmembrane</keyword>
<dbReference type="SUPFAM" id="SSF53300">
    <property type="entry name" value="vWA-like"/>
    <property type="match status" value="1"/>
</dbReference>
<evidence type="ECO:0000313" key="3">
    <source>
        <dbReference type="Proteomes" id="UP000655410"/>
    </source>
</evidence>
<dbReference type="Gene3D" id="3.40.50.410">
    <property type="entry name" value="von Willebrand factor, type A domain"/>
    <property type="match status" value="1"/>
</dbReference>
<evidence type="ECO:0000256" key="1">
    <source>
        <dbReference type="SAM" id="Phobius"/>
    </source>
</evidence>
<dbReference type="Proteomes" id="UP000655410">
    <property type="component" value="Unassembled WGS sequence"/>
</dbReference>
<keyword evidence="1" id="KW-1133">Transmembrane helix</keyword>
<dbReference type="RefSeq" id="WP_188783122.1">
    <property type="nucleotide sequence ID" value="NZ_BMNI01000002.1"/>
</dbReference>
<comment type="caution">
    <text evidence="2">The sequence shown here is derived from an EMBL/GenBank/DDBJ whole genome shotgun (WGS) entry which is preliminary data.</text>
</comment>
<evidence type="ECO:0008006" key="4">
    <source>
        <dbReference type="Google" id="ProtNLM"/>
    </source>
</evidence>
<dbReference type="EMBL" id="BMNI01000002">
    <property type="protein sequence ID" value="GGO87500.1"/>
    <property type="molecule type" value="Genomic_DNA"/>
</dbReference>
<feature type="transmembrane region" description="Helical" evidence="1">
    <location>
        <begin position="293"/>
        <end position="311"/>
    </location>
</feature>
<evidence type="ECO:0000313" key="2">
    <source>
        <dbReference type="EMBL" id="GGO87500.1"/>
    </source>
</evidence>
<dbReference type="InterPro" id="IPR036465">
    <property type="entry name" value="vWFA_dom_sf"/>
</dbReference>
<keyword evidence="1" id="KW-0472">Membrane</keyword>
<gene>
    <name evidence="2" type="ORF">GCM10011584_12280</name>
</gene>
<sequence>MDLKWPLLLLALLVLLPIGYALLVRFLPDPEVPVGLPVAHAERLRALPRFRELARQQLLLTQVQLVSVGLVLVGAVWLAARPMHTEVVDDPARPGDLVVCADLSPAARAGTIAVLGQLRALLPVLRAEPIRVGLQGFTASTGELLALTDDFALTDAAVVQVRKTLTSLGAKGARDAEGAATGDALVTCAKAFDAPKAKRGRAVILVGSGSSTGSVVSMAEAAGVAHDRGVRVYAVPAGASSAGLGDLRTAARLTGGDLVTSSRPMDAIWSKEALRLDPPPVALRRDGPFIPTLLVLLGLGGLLLAGLRGLFR</sequence>